<dbReference type="AlphaFoldDB" id="A0ABD3FRY7"/>
<dbReference type="PRINTS" id="PR01415">
    <property type="entry name" value="ANKYRIN"/>
</dbReference>
<dbReference type="InterPro" id="IPR036770">
    <property type="entry name" value="Ankyrin_rpt-contain_sf"/>
</dbReference>
<evidence type="ECO:0000256" key="4">
    <source>
        <dbReference type="SAM" id="SignalP"/>
    </source>
</evidence>
<gene>
    <name evidence="5" type="ORF">V7S43_007297</name>
</gene>
<dbReference type="Gene3D" id="1.25.40.20">
    <property type="entry name" value="Ankyrin repeat-containing domain"/>
    <property type="match status" value="4"/>
</dbReference>
<protein>
    <submittedName>
        <fullName evidence="5">Uncharacterized protein</fullName>
    </submittedName>
</protein>
<feature type="repeat" description="ANK" evidence="3">
    <location>
        <begin position="159"/>
        <end position="191"/>
    </location>
</feature>
<dbReference type="PROSITE" id="PS50088">
    <property type="entry name" value="ANK_REPEAT"/>
    <property type="match status" value="8"/>
</dbReference>
<dbReference type="PANTHER" id="PTHR24161:SF85">
    <property type="entry name" value="PALMITOYLTRANSFERASE HIP14"/>
    <property type="match status" value="1"/>
</dbReference>
<feature type="repeat" description="ANK" evidence="3">
    <location>
        <begin position="261"/>
        <end position="293"/>
    </location>
</feature>
<keyword evidence="4" id="KW-0732">Signal</keyword>
<evidence type="ECO:0000256" key="3">
    <source>
        <dbReference type="PROSITE-ProRule" id="PRU00023"/>
    </source>
</evidence>
<dbReference type="InterPro" id="IPR002110">
    <property type="entry name" value="Ankyrin_rpt"/>
</dbReference>
<feature type="chain" id="PRO_5044749935" evidence="4">
    <location>
        <begin position="23"/>
        <end position="398"/>
    </location>
</feature>
<evidence type="ECO:0000313" key="5">
    <source>
        <dbReference type="EMBL" id="KAL3667744.1"/>
    </source>
</evidence>
<evidence type="ECO:0000256" key="1">
    <source>
        <dbReference type="ARBA" id="ARBA00022737"/>
    </source>
</evidence>
<dbReference type="Pfam" id="PF12796">
    <property type="entry name" value="Ank_2"/>
    <property type="match status" value="5"/>
</dbReference>
<comment type="caution">
    <text evidence="5">The sequence shown here is derived from an EMBL/GenBank/DDBJ whole genome shotgun (WGS) entry which is preliminary data.</text>
</comment>
<feature type="repeat" description="ANK" evidence="3">
    <location>
        <begin position="294"/>
        <end position="326"/>
    </location>
</feature>
<dbReference type="Proteomes" id="UP001632037">
    <property type="component" value="Unassembled WGS sequence"/>
</dbReference>
<dbReference type="EMBL" id="JBIMZQ010000013">
    <property type="protein sequence ID" value="KAL3667744.1"/>
    <property type="molecule type" value="Genomic_DNA"/>
</dbReference>
<feature type="signal peptide" evidence="4">
    <location>
        <begin position="1"/>
        <end position="22"/>
    </location>
</feature>
<feature type="repeat" description="ANK" evidence="3">
    <location>
        <begin position="126"/>
        <end position="158"/>
    </location>
</feature>
<evidence type="ECO:0000256" key="2">
    <source>
        <dbReference type="ARBA" id="ARBA00023043"/>
    </source>
</evidence>
<dbReference type="PANTHER" id="PTHR24161">
    <property type="entry name" value="ANK_REP_REGION DOMAIN-CONTAINING PROTEIN-RELATED"/>
    <property type="match status" value="1"/>
</dbReference>
<dbReference type="SUPFAM" id="SSF48403">
    <property type="entry name" value="Ankyrin repeat"/>
    <property type="match status" value="1"/>
</dbReference>
<proteinExistence type="predicted"/>
<keyword evidence="6" id="KW-1185">Reference proteome</keyword>
<sequence length="398" mass="42916">MEAARLGHAEVLTLLLTSGASADLINFEGRTALYLAVNRQQLQTVKVLLAFDCNADLGNANGQTPLMLGVKLVLVDMTKLLLQASPKSVRAIDKEGDSMLSIAAYNGQLEIVRLLLDFDIALSSGGASTPLMLAASNGHMEILKLLLDKGADVGERTWNGHTALTFAAESGQVEAVQALLKRKAQVNSHGSDPAPLACAVQRGHAEVVKLLLKHNADVNANDTDGDPALHEAVYSESTECARVLIHSKSSVSIALDKQNNSQWTPLMAAAQRDLVEIVALLLQNKASTHTRTRDGRSALHIAAEEGKVDVVCLLLQHGAQVNAITKANWTPLMLAAYRGHRETVKILVECGSSLTWKNKEDQNAATVAMLNSRTDILDLLRTEDPEVTNSNSKRRRTH</sequence>
<feature type="repeat" description="ANK" evidence="3">
    <location>
        <begin position="327"/>
        <end position="359"/>
    </location>
</feature>
<accession>A0ABD3FRY7</accession>
<keyword evidence="1" id="KW-0677">Repeat</keyword>
<name>A0ABD3FRY7_9STRA</name>
<dbReference type="SMART" id="SM00248">
    <property type="entry name" value="ANK"/>
    <property type="match status" value="11"/>
</dbReference>
<feature type="repeat" description="ANK" evidence="3">
    <location>
        <begin position="191"/>
        <end position="223"/>
    </location>
</feature>
<feature type="repeat" description="ANK" evidence="3">
    <location>
        <begin position="95"/>
        <end position="117"/>
    </location>
</feature>
<evidence type="ECO:0000313" key="6">
    <source>
        <dbReference type="Proteomes" id="UP001632037"/>
    </source>
</evidence>
<reference evidence="5 6" key="1">
    <citation type="submission" date="2024-09" db="EMBL/GenBank/DDBJ databases">
        <title>Genome sequencing and assembly of Phytophthora oleae, isolate VK10A, causative agent of rot of olive drupes.</title>
        <authorList>
            <person name="Conti Taguali S."/>
            <person name="Riolo M."/>
            <person name="La Spada F."/>
            <person name="Cacciola S.O."/>
            <person name="Dionisio G."/>
        </authorList>
    </citation>
    <scope>NUCLEOTIDE SEQUENCE [LARGE SCALE GENOMIC DNA]</scope>
    <source>
        <strain evidence="5 6">VK10A</strain>
    </source>
</reference>
<dbReference type="PROSITE" id="PS50297">
    <property type="entry name" value="ANK_REP_REGION"/>
    <property type="match status" value="6"/>
</dbReference>
<organism evidence="5 6">
    <name type="scientific">Phytophthora oleae</name>
    <dbReference type="NCBI Taxonomy" id="2107226"/>
    <lineage>
        <taxon>Eukaryota</taxon>
        <taxon>Sar</taxon>
        <taxon>Stramenopiles</taxon>
        <taxon>Oomycota</taxon>
        <taxon>Peronosporomycetes</taxon>
        <taxon>Peronosporales</taxon>
        <taxon>Peronosporaceae</taxon>
        <taxon>Phytophthora</taxon>
    </lineage>
</organism>
<keyword evidence="2 3" id="KW-0040">ANK repeat</keyword>
<feature type="repeat" description="ANK" evidence="3">
    <location>
        <begin position="28"/>
        <end position="60"/>
    </location>
</feature>